<sequence>MNAPQTSFLQSLKDNNNISSLSWGYTAGAKYRSDNFFGSLVLGGYDKARFDNKSQITVNFNADDEKDLTIRVNNISTSTSSDLLTSESLDYVIDSTVPYLYLPESSYKLFEKSFGLEWNSSVGLYLINDTHYDDLVKQDAEITFNVGTTHTTKIVFPIKAFLLTAGFPLISDGSTSRYFPIKRANESMTLTLGRAFLQESYVVYDYERRSFTLAPCTWPTDIATSPPSSPTIIYSVNTTEPSSPDSNDSSGLSTGALIGAVIGGVVAGLLIATLIACIWLRRRRSKRSQRDSISKAGSSTIFPPHTRTSSSATLATSTARPRAGSRLTSWLFRNPWSDGEGSMGSSGMSPYGGAEMRVIPGHFELSVDPSAPTPAEQAAGEHKRHLSNELDAEVCAVHEMYQPKQVVPEMQGDEPFPTYVSGDGATIEGNVLRAAQMEAVREREEALEEEERRRLLEGGSSSRPGVYEMDASAAARGFPPLASSSSSSSGVVPRRPEESPMPSPGQLDAVGRKAREEQQRLEAERAEAERVRQSGGRGGNGLGLIEGVEGMSPPLLPAAAAAPNSAAVGRPGTERRVSDLSPISEDSVFVTPSPTSTFRPDAGSRRVSRD</sequence>
<evidence type="ECO:0000256" key="2">
    <source>
        <dbReference type="SAM" id="Phobius"/>
    </source>
</evidence>
<reference evidence="4" key="1">
    <citation type="submission" date="2023-06" db="EMBL/GenBank/DDBJ databases">
        <title>Multi-omics analyses reveal the molecular pathogenesis toolkit of Lasiodiplodia hormozganensis, a cross-kingdom pathogen.</title>
        <authorList>
            <person name="Felix C."/>
            <person name="Meneses R."/>
            <person name="Goncalves M.F.M."/>
            <person name="Tilleman L."/>
            <person name="Duarte A.S."/>
            <person name="Jorrin-Novo J.V."/>
            <person name="Van De Peer Y."/>
            <person name="Deforce D."/>
            <person name="Van Nieuwerburgh F."/>
            <person name="Esteves A.C."/>
            <person name="Alves A."/>
        </authorList>
    </citation>
    <scope>NUCLEOTIDE SEQUENCE</scope>
    <source>
        <strain evidence="4">CBS 339.90</strain>
    </source>
</reference>
<feature type="compositionally biased region" description="Basic and acidic residues" evidence="1">
    <location>
        <begin position="510"/>
        <end position="532"/>
    </location>
</feature>
<feature type="compositionally biased region" description="Basic and acidic residues" evidence="1">
    <location>
        <begin position="442"/>
        <end position="456"/>
    </location>
</feature>
<keyword evidence="2" id="KW-0812">Transmembrane</keyword>
<proteinExistence type="predicted"/>
<feature type="compositionally biased region" description="Gly residues" evidence="1">
    <location>
        <begin position="535"/>
        <end position="544"/>
    </location>
</feature>
<feature type="region of interest" description="Disordered" evidence="1">
    <location>
        <begin position="442"/>
        <end position="610"/>
    </location>
</feature>
<evidence type="ECO:0000256" key="1">
    <source>
        <dbReference type="SAM" id="MobiDB-lite"/>
    </source>
</evidence>
<gene>
    <name evidence="4" type="ORF">DIS24_g11526</name>
</gene>
<feature type="region of interest" description="Disordered" evidence="1">
    <location>
        <begin position="289"/>
        <end position="321"/>
    </location>
</feature>
<feature type="compositionally biased region" description="Low complexity" evidence="1">
    <location>
        <begin position="306"/>
        <end position="321"/>
    </location>
</feature>
<evidence type="ECO:0000313" key="5">
    <source>
        <dbReference type="Proteomes" id="UP001175001"/>
    </source>
</evidence>
<dbReference type="PANTHER" id="PTHR16861">
    <property type="entry name" value="GLYCOPROTEIN 38"/>
    <property type="match status" value="1"/>
</dbReference>
<organism evidence="4 5">
    <name type="scientific">Lasiodiplodia hormozganensis</name>
    <dbReference type="NCBI Taxonomy" id="869390"/>
    <lineage>
        <taxon>Eukaryota</taxon>
        <taxon>Fungi</taxon>
        <taxon>Dikarya</taxon>
        <taxon>Ascomycota</taxon>
        <taxon>Pezizomycotina</taxon>
        <taxon>Dothideomycetes</taxon>
        <taxon>Dothideomycetes incertae sedis</taxon>
        <taxon>Botryosphaeriales</taxon>
        <taxon>Botryosphaeriaceae</taxon>
        <taxon>Lasiodiplodia</taxon>
    </lineage>
</organism>
<dbReference type="Gene3D" id="2.40.70.10">
    <property type="entry name" value="Acid Proteases"/>
    <property type="match status" value="1"/>
</dbReference>
<dbReference type="Pfam" id="PF00026">
    <property type="entry name" value="Asp"/>
    <property type="match status" value="1"/>
</dbReference>
<feature type="compositionally biased region" description="Low complexity" evidence="1">
    <location>
        <begin position="545"/>
        <end position="567"/>
    </location>
</feature>
<evidence type="ECO:0000259" key="3">
    <source>
        <dbReference type="PROSITE" id="PS51767"/>
    </source>
</evidence>
<dbReference type="InterPro" id="IPR033121">
    <property type="entry name" value="PEPTIDASE_A1"/>
</dbReference>
<dbReference type="PROSITE" id="PS51767">
    <property type="entry name" value="PEPTIDASE_A1"/>
    <property type="match status" value="1"/>
</dbReference>
<evidence type="ECO:0000313" key="4">
    <source>
        <dbReference type="EMBL" id="KAK0618781.1"/>
    </source>
</evidence>
<name>A0AA39WNT7_9PEZI</name>
<dbReference type="InterPro" id="IPR021109">
    <property type="entry name" value="Peptidase_aspartic_dom_sf"/>
</dbReference>
<keyword evidence="5" id="KW-1185">Reference proteome</keyword>
<feature type="domain" description="Peptidase A1" evidence="3">
    <location>
        <begin position="1"/>
        <end position="214"/>
    </location>
</feature>
<protein>
    <recommendedName>
        <fullName evidence="3">Peptidase A1 domain-containing protein</fullName>
    </recommendedName>
</protein>
<keyword evidence="2" id="KW-0472">Membrane</keyword>
<dbReference type="SUPFAM" id="SSF50630">
    <property type="entry name" value="Acid proteases"/>
    <property type="match status" value="1"/>
</dbReference>
<dbReference type="EMBL" id="JAUJDW010000172">
    <property type="protein sequence ID" value="KAK0618781.1"/>
    <property type="molecule type" value="Genomic_DNA"/>
</dbReference>
<feature type="compositionally biased region" description="Low complexity" evidence="1">
    <location>
        <begin position="483"/>
        <end position="493"/>
    </location>
</feature>
<comment type="caution">
    <text evidence="4">The sequence shown here is derived from an EMBL/GenBank/DDBJ whole genome shotgun (WGS) entry which is preliminary data.</text>
</comment>
<dbReference type="Proteomes" id="UP001175001">
    <property type="component" value="Unassembled WGS sequence"/>
</dbReference>
<dbReference type="PANTHER" id="PTHR16861:SF4">
    <property type="entry name" value="SH3 DOMAIN PROTEIN (AFU_ORTHOLOGUE AFUA_1G13610)"/>
    <property type="match status" value="1"/>
</dbReference>
<accession>A0AA39WNT7</accession>
<feature type="transmembrane region" description="Helical" evidence="2">
    <location>
        <begin position="256"/>
        <end position="280"/>
    </location>
</feature>
<dbReference type="AlphaFoldDB" id="A0AA39WNT7"/>
<keyword evidence="2" id="KW-1133">Transmembrane helix</keyword>